<dbReference type="SUPFAM" id="SSF53756">
    <property type="entry name" value="UDP-Glycosyltransferase/glycogen phosphorylase"/>
    <property type="match status" value="1"/>
</dbReference>
<evidence type="ECO:0000259" key="11">
    <source>
        <dbReference type="Pfam" id="PF03033"/>
    </source>
</evidence>
<keyword evidence="4 10" id="KW-0808">Transferase</keyword>
<dbReference type="GO" id="GO:0005975">
    <property type="term" value="P:carbohydrate metabolic process"/>
    <property type="evidence" value="ECO:0007669"/>
    <property type="project" value="InterPro"/>
</dbReference>
<dbReference type="InterPro" id="IPR006009">
    <property type="entry name" value="GlcNAc_MurG"/>
</dbReference>
<feature type="binding site" evidence="10">
    <location>
        <position position="301"/>
    </location>
    <ligand>
        <name>UDP-N-acetyl-alpha-D-glucosamine</name>
        <dbReference type="ChEBI" id="CHEBI:57705"/>
    </ligand>
</feature>
<feature type="binding site" evidence="10">
    <location>
        <position position="167"/>
    </location>
    <ligand>
        <name>UDP-N-acetyl-alpha-D-glucosamine</name>
        <dbReference type="ChEBI" id="CHEBI:57705"/>
    </ligand>
</feature>
<dbReference type="GO" id="GO:0051991">
    <property type="term" value="F:UDP-N-acetyl-D-glucosamine:N-acetylmuramoyl-L-alanyl-D-glutamyl-meso-2,6-diaminopimelyl-D-alanyl-D-alanine-diphosphoundecaprenol 4-beta-N-acetylglucosaminlytransferase activity"/>
    <property type="evidence" value="ECO:0007669"/>
    <property type="project" value="RHEA"/>
</dbReference>
<comment type="similarity">
    <text evidence="10">Belongs to the glycosyltransferase 28 family. MurG subfamily.</text>
</comment>
<evidence type="ECO:0000256" key="8">
    <source>
        <dbReference type="ARBA" id="ARBA00023306"/>
    </source>
</evidence>
<keyword evidence="5 10" id="KW-0133">Cell shape</keyword>
<dbReference type="PANTHER" id="PTHR21015">
    <property type="entry name" value="UDP-N-ACETYLGLUCOSAMINE--N-ACETYLMURAMYL-(PENTAPEPTIDE) PYROPHOSPHORYL-UNDECAPRENOL N-ACETYLGLUCOSAMINE TRANSFERASE 1"/>
    <property type="match status" value="1"/>
</dbReference>
<comment type="function">
    <text evidence="10">Cell wall formation. Catalyzes the transfer of a GlcNAc subunit on undecaprenyl-pyrophosphoryl-MurNAc-pentapeptide (lipid intermediate I) to form undecaprenyl-pyrophosphoryl-MurNAc-(pentapeptide)GlcNAc (lipid intermediate II).</text>
</comment>
<dbReference type="HAMAP" id="MF_00033">
    <property type="entry name" value="MurG"/>
    <property type="match status" value="1"/>
</dbReference>
<dbReference type="Proteomes" id="UP000179183">
    <property type="component" value="Unassembled WGS sequence"/>
</dbReference>
<dbReference type="GO" id="GO:0050511">
    <property type="term" value="F:undecaprenyldiphospho-muramoylpentapeptide beta-N-acetylglucosaminyltransferase activity"/>
    <property type="evidence" value="ECO:0007669"/>
    <property type="project" value="UniProtKB-UniRule"/>
</dbReference>
<dbReference type="GO" id="GO:0005886">
    <property type="term" value="C:plasma membrane"/>
    <property type="evidence" value="ECO:0007669"/>
    <property type="project" value="UniProtKB-SubCell"/>
</dbReference>
<accession>A0A1G2HZE2</accession>
<feature type="domain" description="Glycosyltransferase family 28 N-terminal" evidence="11">
    <location>
        <begin position="3"/>
        <end position="146"/>
    </location>
</feature>
<dbReference type="GO" id="GO:0071555">
    <property type="term" value="P:cell wall organization"/>
    <property type="evidence" value="ECO:0007669"/>
    <property type="project" value="UniProtKB-KW"/>
</dbReference>
<keyword evidence="2 10" id="KW-0132">Cell division</keyword>
<dbReference type="AlphaFoldDB" id="A0A1G2HZE2"/>
<evidence type="ECO:0000256" key="2">
    <source>
        <dbReference type="ARBA" id="ARBA00022618"/>
    </source>
</evidence>
<dbReference type="GO" id="GO:0051301">
    <property type="term" value="P:cell division"/>
    <property type="evidence" value="ECO:0007669"/>
    <property type="project" value="UniProtKB-KW"/>
</dbReference>
<evidence type="ECO:0000256" key="1">
    <source>
        <dbReference type="ARBA" id="ARBA00022475"/>
    </source>
</evidence>
<evidence type="ECO:0000256" key="3">
    <source>
        <dbReference type="ARBA" id="ARBA00022676"/>
    </source>
</evidence>
<comment type="pathway">
    <text evidence="10">Cell wall biogenesis; peptidoglycan biosynthesis.</text>
</comment>
<sequence>MRILFTGGGTSGHLFPIIAITRELRRLYQKDNLKLYYIGPNDELGLLLLSQENIKTYGIVSGKIRRYFSFQNIIDILFKIPLSFLQSFFLLLFLRPLLVFSKGGTGSIAVTFCARVLMIPVFLHESDMAPGLSNRITSRFAKKIFTSFKKTEYFSLSEAILVGNPIRKELLEGNSASAKEVFNLTLQKPVILFMGGSQGSEAINNFVLEILNNILQYYEIIHVCGVKNYQKITSELIEILDKDLEKYYHLKASLDEVELKHAYAVCGLVVSRTGSGSIFEIAALGKPSILIPLPSSAGNHQSKNAYQYSQAGAGIVVEQDNLIPNFFLGRINYLFSQPEIMENMKKAALEFSKPLAAKAIAREILEYVNIK</sequence>
<evidence type="ECO:0000313" key="14">
    <source>
        <dbReference type="Proteomes" id="UP000179183"/>
    </source>
</evidence>
<feature type="binding site" evidence="10">
    <location>
        <position position="197"/>
    </location>
    <ligand>
        <name>UDP-N-acetyl-alpha-D-glucosamine</name>
        <dbReference type="ChEBI" id="CHEBI:57705"/>
    </ligand>
</feature>
<name>A0A1G2HZE2_9BACT</name>
<protein>
    <recommendedName>
        <fullName evidence="10">UDP-N-acetylglucosamine--N-acetylmuramyl-(pentapeptide) pyrophosphoryl-undecaprenol N-acetylglucosamine transferase</fullName>
        <ecNumber evidence="10">2.4.1.227</ecNumber>
    </recommendedName>
    <alternativeName>
        <fullName evidence="10">Undecaprenyl-PP-MurNAc-pentapeptide-UDPGlcNAc GlcNAc transferase</fullName>
    </alternativeName>
</protein>
<organism evidence="13 14">
    <name type="scientific">Candidatus Staskawiczbacteria bacterium RIFCSPHIGHO2_02_FULL_33_16</name>
    <dbReference type="NCBI Taxonomy" id="1802204"/>
    <lineage>
        <taxon>Bacteria</taxon>
        <taxon>Candidatus Staskawicziibacteriota</taxon>
    </lineage>
</organism>
<gene>
    <name evidence="10" type="primary">murG</name>
    <name evidence="13" type="ORF">A3D34_00275</name>
</gene>
<evidence type="ECO:0000256" key="5">
    <source>
        <dbReference type="ARBA" id="ARBA00022960"/>
    </source>
</evidence>
<evidence type="ECO:0000256" key="6">
    <source>
        <dbReference type="ARBA" id="ARBA00022984"/>
    </source>
</evidence>
<dbReference type="EMBL" id="MHOQ01000002">
    <property type="protein sequence ID" value="OGZ67581.1"/>
    <property type="molecule type" value="Genomic_DNA"/>
</dbReference>
<dbReference type="Pfam" id="PF04101">
    <property type="entry name" value="Glyco_tran_28_C"/>
    <property type="match status" value="1"/>
</dbReference>
<evidence type="ECO:0000256" key="7">
    <source>
        <dbReference type="ARBA" id="ARBA00023136"/>
    </source>
</evidence>
<proteinExistence type="inferred from homology"/>
<reference evidence="13 14" key="1">
    <citation type="journal article" date="2016" name="Nat. Commun.">
        <title>Thousands of microbial genomes shed light on interconnected biogeochemical processes in an aquifer system.</title>
        <authorList>
            <person name="Anantharaman K."/>
            <person name="Brown C.T."/>
            <person name="Hug L.A."/>
            <person name="Sharon I."/>
            <person name="Castelle C.J."/>
            <person name="Probst A.J."/>
            <person name="Thomas B.C."/>
            <person name="Singh A."/>
            <person name="Wilkins M.J."/>
            <person name="Karaoz U."/>
            <person name="Brodie E.L."/>
            <person name="Williams K.H."/>
            <person name="Hubbard S.S."/>
            <person name="Banfield J.F."/>
        </authorList>
    </citation>
    <scope>NUCLEOTIDE SEQUENCE [LARGE SCALE GENOMIC DNA]</scope>
</reference>
<dbReference type="InterPro" id="IPR007235">
    <property type="entry name" value="Glyco_trans_28_C"/>
</dbReference>
<evidence type="ECO:0000259" key="12">
    <source>
        <dbReference type="Pfam" id="PF04101"/>
    </source>
</evidence>
<evidence type="ECO:0000256" key="9">
    <source>
        <dbReference type="ARBA" id="ARBA00023316"/>
    </source>
</evidence>
<keyword evidence="7 10" id="KW-0472">Membrane</keyword>
<dbReference type="PANTHER" id="PTHR21015:SF27">
    <property type="entry name" value="UDP-N-ACETYLGLUCOSAMINE--N-ACETYLMURAMYL-(PENTAPEPTIDE) PYROPHOSPHORYL-UNDECAPRENOL N-ACETYLGLUCOSAMINE TRANSFERASE"/>
    <property type="match status" value="1"/>
</dbReference>
<keyword evidence="9 10" id="KW-0961">Cell wall biogenesis/degradation</keyword>
<keyword evidence="8 10" id="KW-0131">Cell cycle</keyword>
<comment type="caution">
    <text evidence="10">Lacks conserved residue(s) required for the propagation of feature annotation.</text>
</comment>
<keyword evidence="1 10" id="KW-1003">Cell membrane</keyword>
<dbReference type="Gene3D" id="3.40.50.2000">
    <property type="entry name" value="Glycogen Phosphorylase B"/>
    <property type="match status" value="2"/>
</dbReference>
<dbReference type="CDD" id="cd03785">
    <property type="entry name" value="GT28_MurG"/>
    <property type="match status" value="1"/>
</dbReference>
<dbReference type="Pfam" id="PF03033">
    <property type="entry name" value="Glyco_transf_28"/>
    <property type="match status" value="1"/>
</dbReference>
<comment type="catalytic activity">
    <reaction evidence="10">
        <text>di-trans,octa-cis-undecaprenyl diphospho-N-acetyl-alpha-D-muramoyl-L-alanyl-D-glutamyl-meso-2,6-diaminopimeloyl-D-alanyl-D-alanine + UDP-N-acetyl-alpha-D-glucosamine = di-trans,octa-cis-undecaprenyl diphospho-[N-acetyl-alpha-D-glucosaminyl-(1-&gt;4)]-N-acetyl-alpha-D-muramoyl-L-alanyl-D-glutamyl-meso-2,6-diaminopimeloyl-D-alanyl-D-alanine + UDP + H(+)</text>
        <dbReference type="Rhea" id="RHEA:31227"/>
        <dbReference type="ChEBI" id="CHEBI:15378"/>
        <dbReference type="ChEBI" id="CHEBI:57705"/>
        <dbReference type="ChEBI" id="CHEBI:58223"/>
        <dbReference type="ChEBI" id="CHEBI:61387"/>
        <dbReference type="ChEBI" id="CHEBI:61388"/>
        <dbReference type="EC" id="2.4.1.227"/>
    </reaction>
</comment>
<feature type="domain" description="Glycosyl transferase family 28 C-terminal" evidence="12">
    <location>
        <begin position="190"/>
        <end position="358"/>
    </location>
</feature>
<keyword evidence="6 10" id="KW-0573">Peptidoglycan synthesis</keyword>
<comment type="subcellular location">
    <subcellularLocation>
        <location evidence="10">Cell membrane</location>
        <topology evidence="10">Peripheral membrane protein</topology>
        <orientation evidence="10">Cytoplasmic side</orientation>
    </subcellularLocation>
</comment>
<comment type="caution">
    <text evidence="13">The sequence shown here is derived from an EMBL/GenBank/DDBJ whole genome shotgun (WGS) entry which is preliminary data.</text>
</comment>
<evidence type="ECO:0000313" key="13">
    <source>
        <dbReference type="EMBL" id="OGZ67581.1"/>
    </source>
</evidence>
<dbReference type="GO" id="GO:0008360">
    <property type="term" value="P:regulation of cell shape"/>
    <property type="evidence" value="ECO:0007669"/>
    <property type="project" value="UniProtKB-KW"/>
</dbReference>
<dbReference type="GO" id="GO:0009252">
    <property type="term" value="P:peptidoglycan biosynthetic process"/>
    <property type="evidence" value="ECO:0007669"/>
    <property type="project" value="UniProtKB-UniRule"/>
</dbReference>
<dbReference type="EC" id="2.4.1.227" evidence="10"/>
<dbReference type="UniPathway" id="UPA00219"/>
<evidence type="ECO:0000256" key="4">
    <source>
        <dbReference type="ARBA" id="ARBA00022679"/>
    </source>
</evidence>
<dbReference type="InterPro" id="IPR004276">
    <property type="entry name" value="GlycoTrans_28_N"/>
</dbReference>
<evidence type="ECO:0000256" key="10">
    <source>
        <dbReference type="HAMAP-Rule" id="MF_00033"/>
    </source>
</evidence>
<keyword evidence="3 10" id="KW-0328">Glycosyltransferase</keyword>